<evidence type="ECO:0000256" key="2">
    <source>
        <dbReference type="ARBA" id="ARBA00022771"/>
    </source>
</evidence>
<organism evidence="6 7">
    <name type="scientific">Mycena alexandri</name>
    <dbReference type="NCBI Taxonomy" id="1745969"/>
    <lineage>
        <taxon>Eukaryota</taxon>
        <taxon>Fungi</taxon>
        <taxon>Dikarya</taxon>
        <taxon>Basidiomycota</taxon>
        <taxon>Agaricomycotina</taxon>
        <taxon>Agaricomycetes</taxon>
        <taxon>Agaricomycetidae</taxon>
        <taxon>Agaricales</taxon>
        <taxon>Marasmiineae</taxon>
        <taxon>Mycenaceae</taxon>
        <taxon>Mycena</taxon>
    </lineage>
</organism>
<dbReference type="AlphaFoldDB" id="A0AAD6WL91"/>
<gene>
    <name evidence="6" type="ORF">C8F04DRAFT_1152266</name>
</gene>
<dbReference type="InterPro" id="IPR002893">
    <property type="entry name" value="Znf_MYND"/>
</dbReference>
<evidence type="ECO:0000256" key="1">
    <source>
        <dbReference type="ARBA" id="ARBA00022723"/>
    </source>
</evidence>
<protein>
    <recommendedName>
        <fullName evidence="5">MYND-type domain-containing protein</fullName>
    </recommendedName>
</protein>
<evidence type="ECO:0000313" key="7">
    <source>
        <dbReference type="Proteomes" id="UP001218188"/>
    </source>
</evidence>
<dbReference type="SUPFAM" id="SSF144232">
    <property type="entry name" value="HIT/MYND zinc finger-like"/>
    <property type="match status" value="1"/>
</dbReference>
<dbReference type="Proteomes" id="UP001218188">
    <property type="component" value="Unassembled WGS sequence"/>
</dbReference>
<dbReference type="Pfam" id="PF01753">
    <property type="entry name" value="zf-MYND"/>
    <property type="match status" value="1"/>
</dbReference>
<proteinExistence type="predicted"/>
<dbReference type="EMBL" id="JARJCM010000350">
    <property type="protein sequence ID" value="KAJ7018203.1"/>
    <property type="molecule type" value="Genomic_DNA"/>
</dbReference>
<dbReference type="GO" id="GO:0008270">
    <property type="term" value="F:zinc ion binding"/>
    <property type="evidence" value="ECO:0007669"/>
    <property type="project" value="UniProtKB-KW"/>
</dbReference>
<name>A0AAD6WL91_9AGAR</name>
<reference evidence="6" key="1">
    <citation type="submission" date="2023-03" db="EMBL/GenBank/DDBJ databases">
        <title>Massive genome expansion in bonnet fungi (Mycena s.s.) driven by repeated elements and novel gene families across ecological guilds.</title>
        <authorList>
            <consortium name="Lawrence Berkeley National Laboratory"/>
            <person name="Harder C.B."/>
            <person name="Miyauchi S."/>
            <person name="Viragh M."/>
            <person name="Kuo A."/>
            <person name="Thoen E."/>
            <person name="Andreopoulos B."/>
            <person name="Lu D."/>
            <person name="Skrede I."/>
            <person name="Drula E."/>
            <person name="Henrissat B."/>
            <person name="Morin E."/>
            <person name="Kohler A."/>
            <person name="Barry K."/>
            <person name="LaButti K."/>
            <person name="Morin E."/>
            <person name="Salamov A."/>
            <person name="Lipzen A."/>
            <person name="Mereny Z."/>
            <person name="Hegedus B."/>
            <person name="Baldrian P."/>
            <person name="Stursova M."/>
            <person name="Weitz H."/>
            <person name="Taylor A."/>
            <person name="Grigoriev I.V."/>
            <person name="Nagy L.G."/>
            <person name="Martin F."/>
            <person name="Kauserud H."/>
        </authorList>
    </citation>
    <scope>NUCLEOTIDE SEQUENCE</scope>
    <source>
        <strain evidence="6">CBHHK200</strain>
    </source>
</reference>
<sequence>MPTDTPDGPQYTPEEMVELRKAPIRCDSCHKSAGDLGISKLRICSACSSAPYCSAECQRAHWKIHKVYCRKVTSGDLQREALALPIGNLGDNQRQGTRTMGQAMEDINRWAEVHNGDCLPIVAWQALGLLRDIEARKSKILILGLCRTASTTPRTYYTLKEVYVASAIEVKRIFKGRSNNPGRVLREQEEIRLKDGALGAMLILTVEMAADDNRPLMTALGQLSTMTMHPLGVFEVHRTAIQQIGQLPEIMWKTCLSNVLRGGLFSFTFRTS</sequence>
<dbReference type="PROSITE" id="PS50865">
    <property type="entry name" value="ZF_MYND_2"/>
    <property type="match status" value="1"/>
</dbReference>
<evidence type="ECO:0000259" key="5">
    <source>
        <dbReference type="PROSITE" id="PS50865"/>
    </source>
</evidence>
<evidence type="ECO:0000256" key="3">
    <source>
        <dbReference type="ARBA" id="ARBA00022833"/>
    </source>
</evidence>
<keyword evidence="1" id="KW-0479">Metal-binding</keyword>
<keyword evidence="3" id="KW-0862">Zinc</keyword>
<evidence type="ECO:0000256" key="4">
    <source>
        <dbReference type="PROSITE-ProRule" id="PRU00134"/>
    </source>
</evidence>
<evidence type="ECO:0000313" key="6">
    <source>
        <dbReference type="EMBL" id="KAJ7018203.1"/>
    </source>
</evidence>
<accession>A0AAD6WL91</accession>
<keyword evidence="2 4" id="KW-0863">Zinc-finger</keyword>
<dbReference type="PROSITE" id="PS01360">
    <property type="entry name" value="ZF_MYND_1"/>
    <property type="match status" value="1"/>
</dbReference>
<keyword evidence="7" id="KW-1185">Reference proteome</keyword>
<dbReference type="Gene3D" id="6.10.140.2220">
    <property type="match status" value="1"/>
</dbReference>
<feature type="domain" description="MYND-type" evidence="5">
    <location>
        <begin position="26"/>
        <end position="69"/>
    </location>
</feature>
<comment type="caution">
    <text evidence="6">The sequence shown here is derived from an EMBL/GenBank/DDBJ whole genome shotgun (WGS) entry which is preliminary data.</text>
</comment>